<dbReference type="PANTHER" id="PTHR10612:SF34">
    <property type="entry name" value="APOLIPOPROTEIN D"/>
    <property type="match status" value="1"/>
</dbReference>
<evidence type="ECO:0000256" key="1">
    <source>
        <dbReference type="ARBA" id="ARBA00006889"/>
    </source>
</evidence>
<comment type="similarity">
    <text evidence="1 2">Belongs to the calycin superfamily. Lipocalin family.</text>
</comment>
<dbReference type="RefSeq" id="WP_004831251.1">
    <property type="nucleotide sequence ID" value="NZ_BBLJ01000007.1"/>
</dbReference>
<evidence type="ECO:0000313" key="3">
    <source>
        <dbReference type="EMBL" id="UUN96376.1"/>
    </source>
</evidence>
<dbReference type="PRINTS" id="PR01171">
    <property type="entry name" value="BCTLIPOCALIN"/>
</dbReference>
<keyword evidence="2" id="KW-0472">Membrane</keyword>
<comment type="subunit">
    <text evidence="2">Homodimer.</text>
</comment>
<dbReference type="Proteomes" id="UP000644140">
    <property type="component" value="Chromosome"/>
</dbReference>
<name>A0A0A8TU10_ACIBZ</name>
<dbReference type="InterPro" id="IPR002446">
    <property type="entry name" value="Lipocalin_bac"/>
</dbReference>
<accession>A0A0A8TU10</accession>
<gene>
    <name evidence="3" type="ORF">I9054_013435</name>
</gene>
<dbReference type="InterPro" id="IPR000566">
    <property type="entry name" value="Lipocln_cytosolic_FA-bd_dom"/>
</dbReference>
<dbReference type="Pfam" id="PF08212">
    <property type="entry name" value="Lipocalin_2"/>
    <property type="match status" value="1"/>
</dbReference>
<comment type="subcellular location">
    <subcellularLocation>
        <location evidence="2">Cell outer membrane</location>
    </subcellularLocation>
</comment>
<dbReference type="STRING" id="106648.GCA_000753985_03492"/>
<dbReference type="InterPro" id="IPR047202">
    <property type="entry name" value="Lipocalin_Blc-like_dom"/>
</dbReference>
<protein>
    <recommendedName>
        <fullName evidence="2">Outer membrane lipoprotein Blc</fullName>
    </recommendedName>
</protein>
<comment type="function">
    <text evidence="2">Involved in the storage or transport of lipids necessary for membrane maintenance under stressful conditions. Displays a binding preference for lysophospholipids.</text>
</comment>
<dbReference type="InterPro" id="IPR022272">
    <property type="entry name" value="Lipocalin_CS"/>
</dbReference>
<dbReference type="eggNOG" id="COG3040">
    <property type="taxonomic scope" value="Bacteria"/>
</dbReference>
<dbReference type="InterPro" id="IPR022271">
    <property type="entry name" value="Lipocalin_ApoD"/>
</dbReference>
<dbReference type="GO" id="GO:0008289">
    <property type="term" value="F:lipid binding"/>
    <property type="evidence" value="ECO:0007669"/>
    <property type="project" value="UniProtKB-UniRule"/>
</dbReference>
<dbReference type="CDD" id="cd19438">
    <property type="entry name" value="lipocalin_Blc-like"/>
    <property type="match status" value="1"/>
</dbReference>
<evidence type="ECO:0000256" key="2">
    <source>
        <dbReference type="PIRNR" id="PIRNR036893"/>
    </source>
</evidence>
<organism evidence="3 4">
    <name type="scientific">Acinetobacter bereziniae</name>
    <name type="common">Acinetobacter genomosp. 10</name>
    <dbReference type="NCBI Taxonomy" id="106648"/>
    <lineage>
        <taxon>Bacteria</taxon>
        <taxon>Pseudomonadati</taxon>
        <taxon>Pseudomonadota</taxon>
        <taxon>Gammaproteobacteria</taxon>
        <taxon>Moraxellales</taxon>
        <taxon>Moraxellaceae</taxon>
        <taxon>Acinetobacter</taxon>
    </lineage>
</organism>
<reference evidence="3" key="1">
    <citation type="submission" date="2022-02" db="EMBL/GenBank/DDBJ databases">
        <title>Characterization of Tn125 harboring carbapenem-resistant Acinetobacter bereziniae clinical isolates.</title>
        <authorList>
            <person name="Wong N.-K."/>
            <person name="Pan Q."/>
        </authorList>
    </citation>
    <scope>NUCLEOTIDE SEQUENCE</scope>
    <source>
        <strain evidence="3">GD03393</strain>
    </source>
</reference>
<dbReference type="EMBL" id="CP092085">
    <property type="protein sequence ID" value="UUN96376.1"/>
    <property type="molecule type" value="Genomic_DNA"/>
</dbReference>
<dbReference type="PROSITE" id="PS00213">
    <property type="entry name" value="LIPOCALIN"/>
    <property type="match status" value="1"/>
</dbReference>
<keyword evidence="2" id="KW-0998">Cell outer membrane</keyword>
<dbReference type="Gene3D" id="2.40.128.20">
    <property type="match status" value="1"/>
</dbReference>
<dbReference type="GeneID" id="69462128"/>
<proteinExistence type="inferred from homology"/>
<dbReference type="SUPFAM" id="SSF50814">
    <property type="entry name" value="Lipocalins"/>
    <property type="match status" value="1"/>
</dbReference>
<dbReference type="InterPro" id="IPR012674">
    <property type="entry name" value="Calycin"/>
</dbReference>
<keyword evidence="2" id="KW-0449">Lipoprotein</keyword>
<sequence>MQLFKILPKSYTLKNMIIGFSIISATLFYPKVYADYSTLAAVPKLELGQYLGLWYEIARKPMYFQKACKSDVTARYTVNEFGNVAVDNRCIDQNGEELRALGEAFISNEPFNSKFKVSFIPEAIRWMPVGRGDYWVLKIDPEYQMALVGEPKRKYLWLLSRDPHPDETKVTEFLRYAQTVGFNLKDIIRTKQNVSQ</sequence>
<dbReference type="GO" id="GO:0009279">
    <property type="term" value="C:cell outer membrane"/>
    <property type="evidence" value="ECO:0007669"/>
    <property type="project" value="UniProtKB-SubCell"/>
</dbReference>
<dbReference type="PIRSF" id="PIRSF036893">
    <property type="entry name" value="Lipocalin_ApoD"/>
    <property type="match status" value="1"/>
</dbReference>
<dbReference type="AlphaFoldDB" id="A0A0A8TU10"/>
<keyword evidence="2" id="KW-0446">Lipid-binding</keyword>
<evidence type="ECO:0000313" key="4">
    <source>
        <dbReference type="Proteomes" id="UP000644140"/>
    </source>
</evidence>
<dbReference type="GO" id="GO:0006950">
    <property type="term" value="P:response to stress"/>
    <property type="evidence" value="ECO:0007669"/>
    <property type="project" value="UniProtKB-ARBA"/>
</dbReference>
<dbReference type="PANTHER" id="PTHR10612">
    <property type="entry name" value="APOLIPOPROTEIN D"/>
    <property type="match status" value="1"/>
</dbReference>